<feature type="compositionally biased region" description="Acidic residues" evidence="1">
    <location>
        <begin position="233"/>
        <end position="248"/>
    </location>
</feature>
<evidence type="ECO:0000313" key="3">
    <source>
        <dbReference type="Proteomes" id="UP001375240"/>
    </source>
</evidence>
<evidence type="ECO:0000256" key="1">
    <source>
        <dbReference type="SAM" id="MobiDB-lite"/>
    </source>
</evidence>
<feature type="region of interest" description="Disordered" evidence="1">
    <location>
        <begin position="211"/>
        <end position="302"/>
    </location>
</feature>
<organism evidence="2 3">
    <name type="scientific">Orbilia brochopaga</name>
    <dbReference type="NCBI Taxonomy" id="3140254"/>
    <lineage>
        <taxon>Eukaryota</taxon>
        <taxon>Fungi</taxon>
        <taxon>Dikarya</taxon>
        <taxon>Ascomycota</taxon>
        <taxon>Pezizomycotina</taxon>
        <taxon>Orbiliomycetes</taxon>
        <taxon>Orbiliales</taxon>
        <taxon>Orbiliaceae</taxon>
        <taxon>Orbilia</taxon>
    </lineage>
</organism>
<dbReference type="Proteomes" id="UP001375240">
    <property type="component" value="Unassembled WGS sequence"/>
</dbReference>
<comment type="caution">
    <text evidence="2">The sequence shown here is derived from an EMBL/GenBank/DDBJ whole genome shotgun (WGS) entry which is preliminary data.</text>
</comment>
<evidence type="ECO:0000313" key="2">
    <source>
        <dbReference type="EMBL" id="KAK6353370.1"/>
    </source>
</evidence>
<protein>
    <submittedName>
        <fullName evidence="2">Uncharacterized protein</fullName>
    </submittedName>
</protein>
<reference evidence="2 3" key="1">
    <citation type="submission" date="2019-10" db="EMBL/GenBank/DDBJ databases">
        <authorList>
            <person name="Palmer J.M."/>
        </authorList>
    </citation>
    <scope>NUCLEOTIDE SEQUENCE [LARGE SCALE GENOMIC DNA]</scope>
    <source>
        <strain evidence="2 3">TWF696</strain>
    </source>
</reference>
<accession>A0AAV9V1G3</accession>
<dbReference type="AlphaFoldDB" id="A0AAV9V1G3"/>
<gene>
    <name evidence="2" type="ORF">TWF696_005338</name>
</gene>
<feature type="region of interest" description="Disordered" evidence="1">
    <location>
        <begin position="319"/>
        <end position="347"/>
    </location>
</feature>
<sequence>MVPSPVKFKGTYRGPVPRSNDISIFPHSEKTYIHVLQKLDIREMEGAGPLDIMARRQGSVEGYVFSDAVTYRYYVWLTITREIEVAEVVSGKRFRTLRTAKVPFLLWFGNAESYLSPTTAKYFFGLADTERTHIDVSVDGDEFVFHTPDEENGNNYMSILGRDFLDSRFKRIDADYNSRILRCRRRQTIRDDEETLDWIRERDNELERYLQADEETGEYDDKGPFLELHSDDNESGDEEEEDEKDDFYELFRTFSSDNTVPPGRLLPSVKLEPDGPVKQEQRAPKPKPKPKTKPPLSDRPIGCGRKRCIHRLQRIEDLDMGPPKYSASARTFKAARQTAPTRMDTKKDVRARKAYRRALRKILLRRVKSVKRLAMLFSVQ</sequence>
<name>A0AAV9V1G3_9PEZI</name>
<dbReference type="EMBL" id="JAVHNQ010000003">
    <property type="protein sequence ID" value="KAK6353370.1"/>
    <property type="molecule type" value="Genomic_DNA"/>
</dbReference>
<feature type="compositionally biased region" description="Basic and acidic residues" evidence="1">
    <location>
        <begin position="271"/>
        <end position="283"/>
    </location>
</feature>
<keyword evidence="3" id="KW-1185">Reference proteome</keyword>
<proteinExistence type="predicted"/>
<feature type="compositionally biased region" description="Basic and acidic residues" evidence="1">
    <location>
        <begin position="219"/>
        <end position="232"/>
    </location>
</feature>